<evidence type="ECO:0000313" key="7">
    <source>
        <dbReference type="EMBL" id="MBE6833992.1"/>
    </source>
</evidence>
<evidence type="ECO:0000256" key="4">
    <source>
        <dbReference type="ARBA" id="ARBA00022989"/>
    </source>
</evidence>
<gene>
    <name evidence="7" type="ORF">E7512_10545</name>
</gene>
<evidence type="ECO:0000256" key="2">
    <source>
        <dbReference type="ARBA" id="ARBA00022475"/>
    </source>
</evidence>
<dbReference type="PANTHER" id="PTHR32196:SF69">
    <property type="entry name" value="BRANCHED-CHAIN AMINO ACID TRANSPORT SYSTEM, PERMEASE PROTEIN"/>
    <property type="match status" value="1"/>
</dbReference>
<feature type="transmembrane region" description="Helical" evidence="6">
    <location>
        <begin position="272"/>
        <end position="291"/>
    </location>
</feature>
<dbReference type="Proteomes" id="UP000754750">
    <property type="component" value="Unassembled WGS sequence"/>
</dbReference>
<name>A0A928KSQ4_9FIRM</name>
<dbReference type="GO" id="GO:0022857">
    <property type="term" value="F:transmembrane transporter activity"/>
    <property type="evidence" value="ECO:0007669"/>
    <property type="project" value="InterPro"/>
</dbReference>
<feature type="transmembrane region" description="Helical" evidence="6">
    <location>
        <begin position="90"/>
        <end position="107"/>
    </location>
</feature>
<reference evidence="7" key="1">
    <citation type="submission" date="2019-04" db="EMBL/GenBank/DDBJ databases">
        <title>Evolution of Biomass-Degrading Anaerobic Consortia Revealed by Metagenomics.</title>
        <authorList>
            <person name="Peng X."/>
        </authorList>
    </citation>
    <scope>NUCLEOTIDE SEQUENCE</scope>
    <source>
        <strain evidence="7">SIG551</strain>
    </source>
</reference>
<dbReference type="RefSeq" id="WP_020072212.1">
    <property type="nucleotide sequence ID" value="NZ_JBKWRC010000004.1"/>
</dbReference>
<evidence type="ECO:0000256" key="3">
    <source>
        <dbReference type="ARBA" id="ARBA00022692"/>
    </source>
</evidence>
<evidence type="ECO:0000256" key="6">
    <source>
        <dbReference type="SAM" id="Phobius"/>
    </source>
</evidence>
<keyword evidence="3 6" id="KW-0812">Transmembrane</keyword>
<accession>A0A928KSQ4</accession>
<comment type="caution">
    <text evidence="7">The sequence shown here is derived from an EMBL/GenBank/DDBJ whole genome shotgun (WGS) entry which is preliminary data.</text>
</comment>
<dbReference type="GO" id="GO:0005886">
    <property type="term" value="C:plasma membrane"/>
    <property type="evidence" value="ECO:0007669"/>
    <property type="project" value="UniProtKB-SubCell"/>
</dbReference>
<feature type="transmembrane region" description="Helical" evidence="6">
    <location>
        <begin position="190"/>
        <end position="208"/>
    </location>
</feature>
<organism evidence="7 8">
    <name type="scientific">Faecalispora sporosphaeroides</name>
    <dbReference type="NCBI Taxonomy" id="1549"/>
    <lineage>
        <taxon>Bacteria</taxon>
        <taxon>Bacillati</taxon>
        <taxon>Bacillota</taxon>
        <taxon>Clostridia</taxon>
        <taxon>Eubacteriales</taxon>
        <taxon>Oscillospiraceae</taxon>
        <taxon>Faecalispora</taxon>
    </lineage>
</organism>
<dbReference type="Pfam" id="PF02653">
    <property type="entry name" value="BPD_transp_2"/>
    <property type="match status" value="1"/>
</dbReference>
<dbReference type="CDD" id="cd06574">
    <property type="entry name" value="TM_PBP1_branched-chain-AA_like"/>
    <property type="match status" value="1"/>
</dbReference>
<feature type="transmembrane region" description="Helical" evidence="6">
    <location>
        <begin position="141"/>
        <end position="160"/>
    </location>
</feature>
<dbReference type="InterPro" id="IPR001851">
    <property type="entry name" value="ABC_transp_permease"/>
</dbReference>
<keyword evidence="4 6" id="KW-1133">Transmembrane helix</keyword>
<proteinExistence type="predicted"/>
<dbReference type="PANTHER" id="PTHR32196">
    <property type="entry name" value="ABC TRANSPORTER PERMEASE PROTEIN YPHD-RELATED-RELATED"/>
    <property type="match status" value="1"/>
</dbReference>
<feature type="transmembrane region" description="Helical" evidence="6">
    <location>
        <begin position="249"/>
        <end position="266"/>
    </location>
</feature>
<evidence type="ECO:0000256" key="1">
    <source>
        <dbReference type="ARBA" id="ARBA00004651"/>
    </source>
</evidence>
<comment type="subcellular location">
    <subcellularLocation>
        <location evidence="1">Cell membrane</location>
        <topology evidence="1">Multi-pass membrane protein</topology>
    </subcellularLocation>
</comment>
<feature type="transmembrane region" description="Helical" evidence="6">
    <location>
        <begin position="214"/>
        <end position="237"/>
    </location>
</feature>
<dbReference type="EMBL" id="SVNY01000005">
    <property type="protein sequence ID" value="MBE6833992.1"/>
    <property type="molecule type" value="Genomic_DNA"/>
</dbReference>
<keyword evidence="5 6" id="KW-0472">Membrane</keyword>
<protein>
    <submittedName>
        <fullName evidence="7">ABC transporter permease</fullName>
    </submittedName>
</protein>
<keyword evidence="2" id="KW-1003">Cell membrane</keyword>
<evidence type="ECO:0000256" key="5">
    <source>
        <dbReference type="ARBA" id="ARBA00023136"/>
    </source>
</evidence>
<feature type="transmembrane region" description="Helical" evidence="6">
    <location>
        <begin position="15"/>
        <end position="32"/>
    </location>
</feature>
<evidence type="ECO:0000313" key="8">
    <source>
        <dbReference type="Proteomes" id="UP000754750"/>
    </source>
</evidence>
<dbReference type="AlphaFoldDB" id="A0A928KSQ4"/>
<sequence>MDVFFGLFFNVMEEGLIYGIMAMGVYITYRILGFPDLSVDGTFPLGACVTGALIAVGVNPWAACLAAFLAGAAAGCVTGLLHVKLHITDLLSGILVMTGLWSVNLVVTRGSAVLPFYNKPTIFTSGPIVHLMPPGMQDYRVVLIVLLVVVIVKVLLDLYLKTKSGLLLRASGNNPQYVISLGKDPGRMKIAGLAIGNGCTALAGSILAQQTETANIYGGTGMVVMALASVIIGTSLFGKIKFIRPTAMVVIGAILYKTCLVIAMQLGLPTNYLKLLMALLFTLALVGNQAFSGRRKHPHVVNPTQI</sequence>